<dbReference type="GO" id="GO:0006508">
    <property type="term" value="P:proteolysis"/>
    <property type="evidence" value="ECO:0007669"/>
    <property type="project" value="UniProtKB-KW"/>
</dbReference>
<dbReference type="Proteomes" id="UP000027725">
    <property type="component" value="Unassembled WGS sequence"/>
</dbReference>
<dbReference type="PANTHER" id="PTHR43690:SF17">
    <property type="entry name" value="PROTEIN YHJJ"/>
    <property type="match status" value="1"/>
</dbReference>
<feature type="domain" description="Peptidase M16 N-terminal" evidence="11">
    <location>
        <begin position="38"/>
        <end position="179"/>
    </location>
</feature>
<dbReference type="PANTHER" id="PTHR43690">
    <property type="entry name" value="NARDILYSIN"/>
    <property type="match status" value="1"/>
</dbReference>
<keyword evidence="5" id="KW-0378">Hydrolase</keyword>
<protein>
    <submittedName>
        <fullName evidence="13">Zinc protease</fullName>
    </submittedName>
</protein>
<evidence type="ECO:0000256" key="4">
    <source>
        <dbReference type="ARBA" id="ARBA00022723"/>
    </source>
</evidence>
<evidence type="ECO:0000256" key="6">
    <source>
        <dbReference type="ARBA" id="ARBA00022833"/>
    </source>
</evidence>
<dbReference type="InterPro" id="IPR011249">
    <property type="entry name" value="Metalloenz_LuxS/M16"/>
</dbReference>
<organism evidence="13 14">
    <name type="scientific">Thioclava dalianensis</name>
    <dbReference type="NCBI Taxonomy" id="1185766"/>
    <lineage>
        <taxon>Bacteria</taxon>
        <taxon>Pseudomonadati</taxon>
        <taxon>Pseudomonadota</taxon>
        <taxon>Alphaproteobacteria</taxon>
        <taxon>Rhodobacterales</taxon>
        <taxon>Paracoccaceae</taxon>
        <taxon>Thioclava</taxon>
    </lineage>
</organism>
<keyword evidence="14" id="KW-1185">Reference proteome</keyword>
<reference evidence="13 14" key="1">
    <citation type="submission" date="2014-03" db="EMBL/GenBank/DDBJ databases">
        <title>The draft genome sequence of Thioclava dalianensis DLFJ1-1.</title>
        <authorList>
            <person name="Lai Q."/>
            <person name="Shao Z."/>
        </authorList>
    </citation>
    <scope>NUCLEOTIDE SEQUENCE [LARGE SCALE GENOMIC DNA]</scope>
    <source>
        <strain evidence="13 14">DLFJ1-1</strain>
    </source>
</reference>
<evidence type="ECO:0000259" key="12">
    <source>
        <dbReference type="Pfam" id="PF05193"/>
    </source>
</evidence>
<evidence type="ECO:0000313" key="14">
    <source>
        <dbReference type="Proteomes" id="UP000027725"/>
    </source>
</evidence>
<dbReference type="GO" id="GO:0046872">
    <property type="term" value="F:metal ion binding"/>
    <property type="evidence" value="ECO:0007669"/>
    <property type="project" value="UniProtKB-KW"/>
</dbReference>
<comment type="cofactor">
    <cofactor evidence="1">
        <name>Zn(2+)</name>
        <dbReference type="ChEBI" id="CHEBI:29105"/>
    </cofactor>
</comment>
<keyword evidence="3 13" id="KW-0645">Protease</keyword>
<comment type="caution">
    <text evidence="13">The sequence shown here is derived from an EMBL/GenBank/DDBJ whole genome shotgun (WGS) entry which is preliminary data.</text>
</comment>
<evidence type="ECO:0000256" key="5">
    <source>
        <dbReference type="ARBA" id="ARBA00022801"/>
    </source>
</evidence>
<comment type="similarity">
    <text evidence="2 8">Belongs to the peptidase M16 family.</text>
</comment>
<feature type="chain" id="PRO_5001700996" evidence="10">
    <location>
        <begin position="22"/>
        <end position="465"/>
    </location>
</feature>
<dbReference type="MEROPS" id="M16.019"/>
<dbReference type="GO" id="GO:0004222">
    <property type="term" value="F:metalloendopeptidase activity"/>
    <property type="evidence" value="ECO:0007669"/>
    <property type="project" value="InterPro"/>
</dbReference>
<name>A0A074THN8_9RHOB</name>
<dbReference type="eggNOG" id="COG0612">
    <property type="taxonomic scope" value="Bacteria"/>
</dbReference>
<keyword evidence="6" id="KW-0862">Zinc</keyword>
<evidence type="ECO:0000256" key="2">
    <source>
        <dbReference type="ARBA" id="ARBA00007261"/>
    </source>
</evidence>
<evidence type="ECO:0000256" key="3">
    <source>
        <dbReference type="ARBA" id="ARBA00022670"/>
    </source>
</evidence>
<keyword evidence="10" id="KW-0732">Signal</keyword>
<feature type="signal peptide" evidence="10">
    <location>
        <begin position="1"/>
        <end position="21"/>
    </location>
</feature>
<feature type="domain" description="Peptidase M16 C-terminal" evidence="12">
    <location>
        <begin position="189"/>
        <end position="372"/>
    </location>
</feature>
<sequence length="465" mass="50755">MILRAFLLALLFIAGVTPAVAETVSTFELPNGLQGVVIEDHRAPVVVQMVWYKVGSADEQRGKSGIAHYLEHLMFKGTKTMAPGELSKTVSANGGSDNAFTSYDYTAYFQRIAADRLPLVMKMEADRMRNLQITPEDAKTELQVILEERSQRTDSNVNAQFSEQQRAAQFLNSPYGTPVIGWRREMEGLTRQDALDWYHEFYAPNNAILVVAGDVTPDEVKALAEKYYGPLKPTEGLKPRARPQEPPQRAARHLTFKDDRVAQPYLTRSYLAPERNPGDQKTAAALSVLAEILGGNQASSVLGRKLIYGNGTAIYASAGYDGMSIDPTTFTVSVLPAKDVSLPEAEQALDTALAQFLKEGIDPEQFARIKTQIKAAEIYSRDNTQGLARRYGEALASGFSVKDVEDWPDVLTAVTEQDVMDAAKALFNPDTSVTGYVERADAAPAGASATSAPALPPTTTQEVTQ</sequence>
<accession>A0A074THN8</accession>
<dbReference type="EMBL" id="JHEH01000011">
    <property type="protein sequence ID" value="KEP69665.1"/>
    <property type="molecule type" value="Genomic_DNA"/>
</dbReference>
<dbReference type="Gene3D" id="3.30.830.10">
    <property type="entry name" value="Metalloenzyme, LuxS/M16 peptidase-like"/>
    <property type="match status" value="2"/>
</dbReference>
<evidence type="ECO:0000256" key="9">
    <source>
        <dbReference type="SAM" id="MobiDB-lite"/>
    </source>
</evidence>
<keyword evidence="4" id="KW-0479">Metal-binding</keyword>
<dbReference type="InterPro" id="IPR007863">
    <property type="entry name" value="Peptidase_M16_C"/>
</dbReference>
<evidence type="ECO:0000256" key="7">
    <source>
        <dbReference type="ARBA" id="ARBA00023049"/>
    </source>
</evidence>
<evidence type="ECO:0000256" key="8">
    <source>
        <dbReference type="RuleBase" id="RU004447"/>
    </source>
</evidence>
<dbReference type="Pfam" id="PF00675">
    <property type="entry name" value="Peptidase_M16"/>
    <property type="match status" value="1"/>
</dbReference>
<dbReference type="InterPro" id="IPR011765">
    <property type="entry name" value="Pept_M16_N"/>
</dbReference>
<evidence type="ECO:0000259" key="11">
    <source>
        <dbReference type="Pfam" id="PF00675"/>
    </source>
</evidence>
<keyword evidence="7" id="KW-0482">Metalloprotease</keyword>
<dbReference type="Pfam" id="PF05193">
    <property type="entry name" value="Peptidase_M16_C"/>
    <property type="match status" value="1"/>
</dbReference>
<evidence type="ECO:0000256" key="10">
    <source>
        <dbReference type="SAM" id="SignalP"/>
    </source>
</evidence>
<gene>
    <name evidence="13" type="ORF">DL1_02290</name>
</gene>
<dbReference type="SUPFAM" id="SSF63411">
    <property type="entry name" value="LuxS/MPP-like metallohydrolase"/>
    <property type="match status" value="2"/>
</dbReference>
<dbReference type="InterPro" id="IPR050626">
    <property type="entry name" value="Peptidase_M16"/>
</dbReference>
<evidence type="ECO:0000313" key="13">
    <source>
        <dbReference type="EMBL" id="KEP69665.1"/>
    </source>
</evidence>
<dbReference type="PROSITE" id="PS00143">
    <property type="entry name" value="INSULINASE"/>
    <property type="match status" value="1"/>
</dbReference>
<dbReference type="STRING" id="1185766.SAMN05216224_101953"/>
<evidence type="ECO:0000256" key="1">
    <source>
        <dbReference type="ARBA" id="ARBA00001947"/>
    </source>
</evidence>
<dbReference type="InterPro" id="IPR001431">
    <property type="entry name" value="Pept_M16_Zn_BS"/>
</dbReference>
<proteinExistence type="inferred from homology"/>
<feature type="region of interest" description="Disordered" evidence="9">
    <location>
        <begin position="444"/>
        <end position="465"/>
    </location>
</feature>
<dbReference type="AlphaFoldDB" id="A0A074THN8"/>